<reference evidence="3" key="1">
    <citation type="submission" date="2023-07" db="EMBL/GenBank/DDBJ databases">
        <title>A chromosome-level genome assembly of Lolium multiflorum.</title>
        <authorList>
            <person name="Chen Y."/>
            <person name="Copetti D."/>
            <person name="Kolliker R."/>
            <person name="Studer B."/>
        </authorList>
    </citation>
    <scope>NUCLEOTIDE SEQUENCE</scope>
    <source>
        <strain evidence="3">02402/16</strain>
        <tissue evidence="3">Leaf</tissue>
    </source>
</reference>
<dbReference type="AlphaFoldDB" id="A0AAD8TNY0"/>
<feature type="domain" description="DUF6598" evidence="2">
    <location>
        <begin position="151"/>
        <end position="397"/>
    </location>
</feature>
<feature type="compositionally biased region" description="Low complexity" evidence="1">
    <location>
        <begin position="33"/>
        <end position="42"/>
    </location>
</feature>
<evidence type="ECO:0000256" key="1">
    <source>
        <dbReference type="SAM" id="MobiDB-lite"/>
    </source>
</evidence>
<evidence type="ECO:0000313" key="4">
    <source>
        <dbReference type="Proteomes" id="UP001231189"/>
    </source>
</evidence>
<organism evidence="3 4">
    <name type="scientific">Lolium multiflorum</name>
    <name type="common">Italian ryegrass</name>
    <name type="synonym">Lolium perenne subsp. multiflorum</name>
    <dbReference type="NCBI Taxonomy" id="4521"/>
    <lineage>
        <taxon>Eukaryota</taxon>
        <taxon>Viridiplantae</taxon>
        <taxon>Streptophyta</taxon>
        <taxon>Embryophyta</taxon>
        <taxon>Tracheophyta</taxon>
        <taxon>Spermatophyta</taxon>
        <taxon>Magnoliopsida</taxon>
        <taxon>Liliopsida</taxon>
        <taxon>Poales</taxon>
        <taxon>Poaceae</taxon>
        <taxon>BOP clade</taxon>
        <taxon>Pooideae</taxon>
        <taxon>Poodae</taxon>
        <taxon>Poeae</taxon>
        <taxon>Poeae Chloroplast Group 2 (Poeae type)</taxon>
        <taxon>Loliodinae</taxon>
        <taxon>Loliinae</taxon>
        <taxon>Lolium</taxon>
    </lineage>
</organism>
<evidence type="ECO:0000259" key="2">
    <source>
        <dbReference type="Pfam" id="PF20241"/>
    </source>
</evidence>
<protein>
    <recommendedName>
        <fullName evidence="2">DUF6598 domain-containing protein</fullName>
    </recommendedName>
</protein>
<sequence>MDAAEKRPAAQGGDSKEEKMWGKQLKCAEENQPEQQQNQQQQKRNKKHNHRKSRMALRKIALDKAKKSSNVEKPPPEDKAAAYLAKWAKERESEPESESRTDWHAYQARLCRDRWNESFDARYYGTYDTITSIPPMRFTDYVDASAGPRETLQIFSVRVVGVKEGVEWPLHVYGKLAVRDTVDHHRNIIFDRPRDNFQTVTEQDPYLTLTGPCRAAVLSVHHSYIEAELKIKGNSSDSSDDKDFSYLATGYIQTASFESFVEKRVLSSRLSTLELTAGHIVNSVEATIFVVVSSGKWPSGHGGAFTVSTGSMGAMEIVLLTFGDDGLPLEDGGNIRLFRRVVGVEIDGTLNLSVKASPLTASSTEIVLSGEMVVTPKEAGKSHLTMKVGSCEMEVTVAWSLLLTYDH</sequence>
<feature type="region of interest" description="Disordered" evidence="1">
    <location>
        <begin position="1"/>
        <end position="78"/>
    </location>
</feature>
<dbReference type="PANTHER" id="PTHR33065">
    <property type="entry name" value="OS07G0486400 PROTEIN"/>
    <property type="match status" value="1"/>
</dbReference>
<comment type="caution">
    <text evidence="3">The sequence shown here is derived from an EMBL/GenBank/DDBJ whole genome shotgun (WGS) entry which is preliminary data.</text>
</comment>
<keyword evidence="4" id="KW-1185">Reference proteome</keyword>
<dbReference type="EMBL" id="JAUUTY010000002">
    <property type="protein sequence ID" value="KAK1686140.1"/>
    <property type="molecule type" value="Genomic_DNA"/>
</dbReference>
<feature type="compositionally biased region" description="Basic residues" evidence="1">
    <location>
        <begin position="43"/>
        <end position="57"/>
    </location>
</feature>
<accession>A0AAD8TNY0</accession>
<evidence type="ECO:0000313" key="3">
    <source>
        <dbReference type="EMBL" id="KAK1686140.1"/>
    </source>
</evidence>
<proteinExistence type="predicted"/>
<dbReference type="Proteomes" id="UP001231189">
    <property type="component" value="Unassembled WGS sequence"/>
</dbReference>
<gene>
    <name evidence="3" type="ORF">QYE76_046988</name>
</gene>
<dbReference type="InterPro" id="IPR046533">
    <property type="entry name" value="DUF6598"/>
</dbReference>
<feature type="compositionally biased region" description="Basic and acidic residues" evidence="1">
    <location>
        <begin position="1"/>
        <end position="29"/>
    </location>
</feature>
<name>A0AAD8TNY0_LOLMU</name>
<feature type="compositionally biased region" description="Basic and acidic residues" evidence="1">
    <location>
        <begin position="60"/>
        <end position="78"/>
    </location>
</feature>
<dbReference type="Pfam" id="PF20241">
    <property type="entry name" value="DUF6598"/>
    <property type="match status" value="1"/>
</dbReference>
<dbReference type="PANTHER" id="PTHR33065:SF111">
    <property type="entry name" value="DUF6598 DOMAIN-CONTAINING PROTEIN"/>
    <property type="match status" value="1"/>
</dbReference>